<dbReference type="PANTHER" id="PTHR33744">
    <property type="entry name" value="CARBOHYDRATE DIACID REGULATOR"/>
    <property type="match status" value="1"/>
</dbReference>
<evidence type="ECO:0008006" key="6">
    <source>
        <dbReference type="Google" id="ProtNLM"/>
    </source>
</evidence>
<accession>A0A8J3YEV4</accession>
<dbReference type="InterPro" id="IPR025736">
    <property type="entry name" value="PucR_C-HTH_dom"/>
</dbReference>
<evidence type="ECO:0000259" key="3">
    <source>
        <dbReference type="Pfam" id="PF17853"/>
    </source>
</evidence>
<dbReference type="PANTHER" id="PTHR33744:SF1">
    <property type="entry name" value="DNA-BINDING TRANSCRIPTIONAL ACTIVATOR ADER"/>
    <property type="match status" value="1"/>
</dbReference>
<keyword evidence="5" id="KW-1185">Reference proteome</keyword>
<dbReference type="Gene3D" id="1.10.10.2840">
    <property type="entry name" value="PucR C-terminal helix-turn-helix domain"/>
    <property type="match status" value="1"/>
</dbReference>
<feature type="domain" description="CdaR GGDEF-like" evidence="3">
    <location>
        <begin position="129"/>
        <end position="242"/>
    </location>
</feature>
<evidence type="ECO:0000313" key="4">
    <source>
        <dbReference type="EMBL" id="GIJ43859.1"/>
    </source>
</evidence>
<evidence type="ECO:0000256" key="1">
    <source>
        <dbReference type="ARBA" id="ARBA00006754"/>
    </source>
</evidence>
<comment type="caution">
    <text evidence="4">The sequence shown here is derived from an EMBL/GenBank/DDBJ whole genome shotgun (WGS) entry which is preliminary data.</text>
</comment>
<dbReference type="InterPro" id="IPR042070">
    <property type="entry name" value="PucR_C-HTH_sf"/>
</dbReference>
<organism evidence="4 5">
    <name type="scientific">Virgisporangium aliadipatigenens</name>
    <dbReference type="NCBI Taxonomy" id="741659"/>
    <lineage>
        <taxon>Bacteria</taxon>
        <taxon>Bacillati</taxon>
        <taxon>Actinomycetota</taxon>
        <taxon>Actinomycetes</taxon>
        <taxon>Micromonosporales</taxon>
        <taxon>Micromonosporaceae</taxon>
        <taxon>Virgisporangium</taxon>
    </lineage>
</organism>
<dbReference type="InterPro" id="IPR041522">
    <property type="entry name" value="CdaR_GGDEF"/>
</dbReference>
<dbReference type="AlphaFoldDB" id="A0A8J3YEV4"/>
<feature type="domain" description="PucR C-terminal helix-turn-helix" evidence="2">
    <location>
        <begin position="292"/>
        <end position="347"/>
    </location>
</feature>
<dbReference type="Pfam" id="PF17853">
    <property type="entry name" value="GGDEF_2"/>
    <property type="match status" value="1"/>
</dbReference>
<sequence>MAVSRSSRMSAHSALLDGYPEILDDVCRTGRRLTRRERDARRRLGVAAAADNVPLGTVVDLYLTATRRAWADLTVPPARAHEVAGAVLDAANDAIVALTKGYDEAQRTAIRAEEAARREFVDDLLLGGDPGRLAERAGRFGLVLTAPHVVAVVRGEQPFGDTDERTRRAAELARSRLGSALVATKEGLLVCVVPSGDDAAVADRMREAMGHDRPGTVGVGRPYPGPGGVARSYDDARTALDLARRLGLPAGQVLGADLLVYQVLGRDRAAMVDLVATVLEPLRGARGGAQPLLDTLTAYFTAGSAAAAARALHLSVRAFTYRLARVQQLTGYDPVAPAQRYTLETAVLGARMLGWPANDLPPRG</sequence>
<evidence type="ECO:0000259" key="2">
    <source>
        <dbReference type="Pfam" id="PF13556"/>
    </source>
</evidence>
<gene>
    <name evidence="4" type="ORF">Val02_07450</name>
</gene>
<dbReference type="InterPro" id="IPR051448">
    <property type="entry name" value="CdaR-like_regulators"/>
</dbReference>
<comment type="similarity">
    <text evidence="1">Belongs to the CdaR family.</text>
</comment>
<dbReference type="Proteomes" id="UP000619260">
    <property type="component" value="Unassembled WGS sequence"/>
</dbReference>
<evidence type="ECO:0000313" key="5">
    <source>
        <dbReference type="Proteomes" id="UP000619260"/>
    </source>
</evidence>
<dbReference type="Pfam" id="PF13556">
    <property type="entry name" value="HTH_30"/>
    <property type="match status" value="1"/>
</dbReference>
<reference evidence="4" key="1">
    <citation type="submission" date="2021-01" db="EMBL/GenBank/DDBJ databases">
        <title>Whole genome shotgun sequence of Virgisporangium aliadipatigenens NBRC 105644.</title>
        <authorList>
            <person name="Komaki H."/>
            <person name="Tamura T."/>
        </authorList>
    </citation>
    <scope>NUCLEOTIDE SEQUENCE</scope>
    <source>
        <strain evidence="4">NBRC 105644</strain>
    </source>
</reference>
<dbReference type="EMBL" id="BOPF01000002">
    <property type="protein sequence ID" value="GIJ43859.1"/>
    <property type="molecule type" value="Genomic_DNA"/>
</dbReference>
<name>A0A8J3YEV4_9ACTN</name>
<proteinExistence type="inferred from homology"/>
<protein>
    <recommendedName>
        <fullName evidence="6">PucR family transcriptional regulator</fullName>
    </recommendedName>
</protein>